<feature type="transmembrane region" description="Helical" evidence="1">
    <location>
        <begin position="7"/>
        <end position="27"/>
    </location>
</feature>
<dbReference type="RefSeq" id="WP_344369217.1">
    <property type="nucleotide sequence ID" value="NZ_BAAAPW010000001.1"/>
</dbReference>
<gene>
    <name evidence="3" type="ORF">GCM10009819_05100</name>
</gene>
<dbReference type="Gene3D" id="3.40.710.10">
    <property type="entry name" value="DD-peptidase/beta-lactamase superfamily"/>
    <property type="match status" value="1"/>
</dbReference>
<dbReference type="Pfam" id="PF00768">
    <property type="entry name" value="Peptidase_S11"/>
    <property type="match status" value="1"/>
</dbReference>
<keyword evidence="1" id="KW-1133">Transmembrane helix</keyword>
<dbReference type="InterPro" id="IPR001967">
    <property type="entry name" value="Peptidase_S11_N"/>
</dbReference>
<organism evidence="3 4">
    <name type="scientific">Agromyces tropicus</name>
    <dbReference type="NCBI Taxonomy" id="555371"/>
    <lineage>
        <taxon>Bacteria</taxon>
        <taxon>Bacillati</taxon>
        <taxon>Actinomycetota</taxon>
        <taxon>Actinomycetes</taxon>
        <taxon>Micrococcales</taxon>
        <taxon>Microbacteriaceae</taxon>
        <taxon>Agromyces</taxon>
    </lineage>
</organism>
<dbReference type="Proteomes" id="UP001501196">
    <property type="component" value="Unassembled WGS sequence"/>
</dbReference>
<keyword evidence="1" id="KW-0812">Transmembrane</keyword>
<evidence type="ECO:0000256" key="1">
    <source>
        <dbReference type="SAM" id="Phobius"/>
    </source>
</evidence>
<evidence type="ECO:0000313" key="4">
    <source>
        <dbReference type="Proteomes" id="UP001501196"/>
    </source>
</evidence>
<name>A0ABN2TYK0_9MICO</name>
<evidence type="ECO:0000313" key="3">
    <source>
        <dbReference type="EMBL" id="GAA2025099.1"/>
    </source>
</evidence>
<proteinExistence type="predicted"/>
<protein>
    <recommendedName>
        <fullName evidence="2">Peptidase S11 D-alanyl-D-alanine carboxypeptidase A N-terminal domain-containing protein</fullName>
    </recommendedName>
</protein>
<feature type="domain" description="Peptidase S11 D-alanyl-D-alanine carboxypeptidase A N-terminal" evidence="2">
    <location>
        <begin position="59"/>
        <end position="222"/>
    </location>
</feature>
<keyword evidence="4" id="KW-1185">Reference proteome</keyword>
<dbReference type="InterPro" id="IPR012338">
    <property type="entry name" value="Beta-lactam/transpept-like"/>
</dbReference>
<reference evidence="3 4" key="1">
    <citation type="journal article" date="2019" name="Int. J. Syst. Evol. Microbiol.">
        <title>The Global Catalogue of Microorganisms (GCM) 10K type strain sequencing project: providing services to taxonomists for standard genome sequencing and annotation.</title>
        <authorList>
            <consortium name="The Broad Institute Genomics Platform"/>
            <consortium name="The Broad Institute Genome Sequencing Center for Infectious Disease"/>
            <person name="Wu L."/>
            <person name="Ma J."/>
        </authorList>
    </citation>
    <scope>NUCLEOTIDE SEQUENCE [LARGE SCALE GENOMIC DNA]</scope>
    <source>
        <strain evidence="3 4">JCM 15672</strain>
    </source>
</reference>
<keyword evidence="1" id="KW-0472">Membrane</keyword>
<accession>A0ABN2TYK0</accession>
<comment type="caution">
    <text evidence="3">The sequence shown here is derived from an EMBL/GenBank/DDBJ whole genome shotgun (WGS) entry which is preliminary data.</text>
</comment>
<sequence length="416" mass="42454">MSPSPGRVVGIAVGALAILGIGVYGPAMLLGPLPDVTVDADPAQAAAPASVAVALPADDASAVALLAEDGSAVTVASSADDEAVPIGGAAKLVTVLTVLDALPLASGEDGPAIRIGPEDYTDYLRYSGEGSRALQVSPGDSWTQRDVVRAVLMSSSNNHADTLARWAFGSVDAYVDRANAWLEEQGFTATRVADTTGLSGEDVGTATELTRLAALVLDDPELSAMLDGRSGSSTPTDDRSVPDVIAHLDGDGVRALSRSYTDQAAITFVWTSVIGSGDDEQRMIGAMTGVDDYETLDPAVLAAVEGMAAASAPIEVIEAGAPYGDVHSAWGDHARLVAAAGRTDAAYGAVADDAVIDVDPFTTAPAGRPVGTVTVRIGDREVSSALELDAPIEDPGPIWRLTHPGELIGAFLDDEA</sequence>
<evidence type="ECO:0000259" key="2">
    <source>
        <dbReference type="Pfam" id="PF00768"/>
    </source>
</evidence>
<dbReference type="SUPFAM" id="SSF56601">
    <property type="entry name" value="beta-lactamase/transpeptidase-like"/>
    <property type="match status" value="1"/>
</dbReference>
<dbReference type="EMBL" id="BAAAPW010000001">
    <property type="protein sequence ID" value="GAA2025099.1"/>
    <property type="molecule type" value="Genomic_DNA"/>
</dbReference>